<evidence type="ECO:0000256" key="2">
    <source>
        <dbReference type="ARBA" id="ARBA00022679"/>
    </source>
</evidence>
<dbReference type="PROSITE" id="PS51683">
    <property type="entry name" value="SAM_OMT_II"/>
    <property type="match status" value="1"/>
</dbReference>
<dbReference type="EMBL" id="QJKF01000001">
    <property type="protein sequence ID" value="PXX71560.1"/>
    <property type="molecule type" value="Genomic_DNA"/>
</dbReference>
<organism evidence="7 8">
    <name type="scientific">Nocardia tenerifensis</name>
    <dbReference type="NCBI Taxonomy" id="228006"/>
    <lineage>
        <taxon>Bacteria</taxon>
        <taxon>Bacillati</taxon>
        <taxon>Actinomycetota</taxon>
        <taxon>Actinomycetes</taxon>
        <taxon>Mycobacteriales</taxon>
        <taxon>Nocardiaceae</taxon>
        <taxon>Nocardia</taxon>
    </lineage>
</organism>
<evidence type="ECO:0000256" key="4">
    <source>
        <dbReference type="PIRSR" id="PIRSR005739-1"/>
    </source>
</evidence>
<evidence type="ECO:0000313" key="8">
    <source>
        <dbReference type="Proteomes" id="UP000247569"/>
    </source>
</evidence>
<evidence type="ECO:0000313" key="7">
    <source>
        <dbReference type="EMBL" id="PXX71560.1"/>
    </source>
</evidence>
<reference evidence="7 8" key="1">
    <citation type="submission" date="2018-05" db="EMBL/GenBank/DDBJ databases">
        <title>Genomic Encyclopedia of Type Strains, Phase IV (KMG-IV): sequencing the most valuable type-strain genomes for metagenomic binning, comparative biology and taxonomic classification.</title>
        <authorList>
            <person name="Goeker M."/>
        </authorList>
    </citation>
    <scope>NUCLEOTIDE SEQUENCE [LARGE SCALE GENOMIC DNA]</scope>
    <source>
        <strain evidence="7 8">DSM 44704</strain>
    </source>
</reference>
<dbReference type="SUPFAM" id="SSF53335">
    <property type="entry name" value="S-adenosyl-L-methionine-dependent methyltransferases"/>
    <property type="match status" value="1"/>
</dbReference>
<keyword evidence="3" id="KW-0949">S-adenosyl-L-methionine</keyword>
<dbReference type="PANTHER" id="PTHR43712:SF2">
    <property type="entry name" value="O-METHYLTRANSFERASE CICE"/>
    <property type="match status" value="1"/>
</dbReference>
<gene>
    <name evidence="7" type="ORF">DFR70_101994</name>
</gene>
<dbReference type="AlphaFoldDB" id="A0A318KPF3"/>
<dbReference type="Gene3D" id="1.10.287.1350">
    <property type="match status" value="1"/>
</dbReference>
<dbReference type="InterPro" id="IPR029063">
    <property type="entry name" value="SAM-dependent_MTases_sf"/>
</dbReference>
<protein>
    <submittedName>
        <fullName evidence="7">Methyltransferase family protein</fullName>
    </submittedName>
</protein>
<dbReference type="Pfam" id="PF00891">
    <property type="entry name" value="Methyltransf_2"/>
    <property type="match status" value="1"/>
</dbReference>
<dbReference type="InterPro" id="IPR012967">
    <property type="entry name" value="COMT_dimerisation"/>
</dbReference>
<dbReference type="Gene3D" id="3.40.50.150">
    <property type="entry name" value="Vaccinia Virus protein VP39"/>
    <property type="match status" value="1"/>
</dbReference>
<feature type="active site" description="Proton acceptor" evidence="4">
    <location>
        <position position="255"/>
    </location>
</feature>
<evidence type="ECO:0000256" key="1">
    <source>
        <dbReference type="ARBA" id="ARBA00022603"/>
    </source>
</evidence>
<dbReference type="Pfam" id="PF08100">
    <property type="entry name" value="Dimerisation"/>
    <property type="match status" value="1"/>
</dbReference>
<dbReference type="CDD" id="cd02440">
    <property type="entry name" value="AdoMet_MTases"/>
    <property type="match status" value="1"/>
</dbReference>
<feature type="domain" description="O-methyltransferase C-terminal" evidence="5">
    <location>
        <begin position="119"/>
        <end position="328"/>
    </location>
</feature>
<evidence type="ECO:0000259" key="5">
    <source>
        <dbReference type="Pfam" id="PF00891"/>
    </source>
</evidence>
<dbReference type="PIRSF" id="PIRSF005739">
    <property type="entry name" value="O-mtase"/>
    <property type="match status" value="1"/>
</dbReference>
<dbReference type="RefSeq" id="WP_051186290.1">
    <property type="nucleotide sequence ID" value="NZ_QJKF01000001.1"/>
</dbReference>
<dbReference type="GO" id="GO:0046983">
    <property type="term" value="F:protein dimerization activity"/>
    <property type="evidence" value="ECO:0007669"/>
    <property type="project" value="InterPro"/>
</dbReference>
<comment type="caution">
    <text evidence="7">The sequence shown here is derived from an EMBL/GenBank/DDBJ whole genome shotgun (WGS) entry which is preliminary data.</text>
</comment>
<evidence type="ECO:0000259" key="6">
    <source>
        <dbReference type="Pfam" id="PF08100"/>
    </source>
</evidence>
<keyword evidence="8" id="KW-1185">Reference proteome</keyword>
<dbReference type="InterPro" id="IPR001077">
    <property type="entry name" value="COMT_C"/>
</dbReference>
<sequence>MTSPIAYVPPAPRARRAELLQLVFGFAPAQILHTLVELGVPEAISDRSVAIEDLAEATGTEPRSLRRLLRAAASLGLVYHLGSDTVQLSARGALLRPDVPGSVRNLVVLWAGDNSWQAWGRLDWSVRTGRPAYETVTGAPFFDYLDDHPEDSAVFDRAMTETTMIAAPGIAAAVNLWAASTVADIGGGNGVLLAKLLETNGHVKGILFDRPASTAAAAARFAAEGLTERVTVVSGDFFEEVPPGADVYLLKSVLHDWNDDEARTILTNCAAAMAEHATLLIIEPVVPDTDDQLVRERFMVISDLNMMVCTGGVERTVADFGALLADCGLAVTGLTRCEPPSNLSVIHVRHR</sequence>
<keyword evidence="2 7" id="KW-0808">Transferase</keyword>
<keyword evidence="1 7" id="KW-0489">Methyltransferase</keyword>
<dbReference type="InterPro" id="IPR036390">
    <property type="entry name" value="WH_DNA-bd_sf"/>
</dbReference>
<dbReference type="SUPFAM" id="SSF46785">
    <property type="entry name" value="Winged helix' DNA-binding domain"/>
    <property type="match status" value="1"/>
</dbReference>
<dbReference type="GO" id="GO:0032259">
    <property type="term" value="P:methylation"/>
    <property type="evidence" value="ECO:0007669"/>
    <property type="project" value="UniProtKB-KW"/>
</dbReference>
<dbReference type="Gene3D" id="1.10.10.10">
    <property type="entry name" value="Winged helix-like DNA-binding domain superfamily/Winged helix DNA-binding domain"/>
    <property type="match status" value="1"/>
</dbReference>
<evidence type="ECO:0000256" key="3">
    <source>
        <dbReference type="ARBA" id="ARBA00022691"/>
    </source>
</evidence>
<dbReference type="Proteomes" id="UP000247569">
    <property type="component" value="Unassembled WGS sequence"/>
</dbReference>
<dbReference type="InterPro" id="IPR016461">
    <property type="entry name" value="COMT-like"/>
</dbReference>
<dbReference type="InterPro" id="IPR036388">
    <property type="entry name" value="WH-like_DNA-bd_sf"/>
</dbReference>
<name>A0A318KPF3_9NOCA</name>
<dbReference type="GO" id="GO:0008171">
    <property type="term" value="F:O-methyltransferase activity"/>
    <property type="evidence" value="ECO:0007669"/>
    <property type="project" value="InterPro"/>
</dbReference>
<feature type="domain" description="O-methyltransferase dimerisation" evidence="6">
    <location>
        <begin position="20"/>
        <end position="79"/>
    </location>
</feature>
<proteinExistence type="predicted"/>
<accession>A0A318KPF3</accession>
<dbReference type="PANTHER" id="PTHR43712">
    <property type="entry name" value="PUTATIVE (AFU_ORTHOLOGUE AFUA_4G14580)-RELATED"/>
    <property type="match status" value="1"/>
</dbReference>